<comment type="caution">
    <text evidence="4">The sequence shown here is derived from an EMBL/GenBank/DDBJ whole genome shotgun (WGS) entry which is preliminary data.</text>
</comment>
<dbReference type="InterPro" id="IPR057326">
    <property type="entry name" value="KR_dom"/>
</dbReference>
<organism evidence="4 6">
    <name type="scientific">Leuconostoc inhae</name>
    <dbReference type="NCBI Taxonomy" id="178001"/>
    <lineage>
        <taxon>Bacteria</taxon>
        <taxon>Bacillati</taxon>
        <taxon>Bacillota</taxon>
        <taxon>Bacilli</taxon>
        <taxon>Lactobacillales</taxon>
        <taxon>Lactobacillaceae</taxon>
        <taxon>Leuconostoc</taxon>
    </lineage>
</organism>
<dbReference type="Proteomes" id="UP000198868">
    <property type="component" value="Unassembled WGS sequence"/>
</dbReference>
<dbReference type="InterPro" id="IPR020904">
    <property type="entry name" value="Sc_DH/Rdtase_CS"/>
</dbReference>
<keyword evidence="2 4" id="KW-0560">Oxidoreductase</keyword>
<dbReference type="PRINTS" id="PR00080">
    <property type="entry name" value="SDRFAMILY"/>
</dbReference>
<dbReference type="GO" id="GO:0032787">
    <property type="term" value="P:monocarboxylic acid metabolic process"/>
    <property type="evidence" value="ECO:0007669"/>
    <property type="project" value="UniProtKB-ARBA"/>
</dbReference>
<dbReference type="InterPro" id="IPR036291">
    <property type="entry name" value="NAD(P)-bd_dom_sf"/>
</dbReference>
<accession>A0AAN2QU72</accession>
<feature type="domain" description="Ketoreductase" evidence="3">
    <location>
        <begin position="8"/>
        <end position="185"/>
    </location>
</feature>
<evidence type="ECO:0000313" key="4">
    <source>
        <dbReference type="EMBL" id="CUW07600.1"/>
    </source>
</evidence>
<dbReference type="AlphaFoldDB" id="A0AAN2QU72"/>
<comment type="similarity">
    <text evidence="1">Belongs to the short-chain dehydrogenases/reductases (SDR) family.</text>
</comment>
<reference evidence="6 7" key="1">
    <citation type="submission" date="2015-12" db="EMBL/GenBank/DDBJ databases">
        <authorList>
            <person name="Andreevskaya M."/>
        </authorList>
    </citation>
    <scope>NUCLEOTIDE SEQUENCE [LARGE SCALE GENOMIC DNA]</scope>
    <source>
        <strain evidence="5 7">KSL4-2</strain>
        <strain evidence="4 6">PL111</strain>
    </source>
</reference>
<evidence type="ECO:0000259" key="3">
    <source>
        <dbReference type="SMART" id="SM00822"/>
    </source>
</evidence>
<dbReference type="PANTHER" id="PTHR42879">
    <property type="entry name" value="3-OXOACYL-(ACYL-CARRIER-PROTEIN) REDUCTASE"/>
    <property type="match status" value="1"/>
</dbReference>
<gene>
    <name evidence="5" type="ORF">KSL4_0186</name>
    <name evidence="4" type="ORF">PL111_0502</name>
</gene>
<dbReference type="FunFam" id="3.40.50.720:FF:000173">
    <property type="entry name" value="3-oxoacyl-[acyl-carrier protein] reductase"/>
    <property type="match status" value="1"/>
</dbReference>
<protein>
    <submittedName>
        <fullName evidence="4">3-oxoacyl-[acyl-carrier protein] reductase</fullName>
        <ecNumber evidence="4">1.1.1.100</ecNumber>
    </submittedName>
</protein>
<dbReference type="InterPro" id="IPR002347">
    <property type="entry name" value="SDR_fam"/>
</dbReference>
<proteinExistence type="inferred from homology"/>
<dbReference type="InterPro" id="IPR050259">
    <property type="entry name" value="SDR"/>
</dbReference>
<evidence type="ECO:0000313" key="7">
    <source>
        <dbReference type="Proteomes" id="UP000199047"/>
    </source>
</evidence>
<dbReference type="Pfam" id="PF13561">
    <property type="entry name" value="adh_short_C2"/>
    <property type="match status" value="1"/>
</dbReference>
<dbReference type="Proteomes" id="UP000199047">
    <property type="component" value="Unassembled WGS sequence"/>
</dbReference>
<dbReference type="Gene3D" id="3.40.50.720">
    <property type="entry name" value="NAD(P)-binding Rossmann-like Domain"/>
    <property type="match status" value="1"/>
</dbReference>
<dbReference type="GO" id="GO:0004316">
    <property type="term" value="F:3-oxoacyl-[acyl-carrier-protein] reductase (NADPH) activity"/>
    <property type="evidence" value="ECO:0007669"/>
    <property type="project" value="UniProtKB-EC"/>
</dbReference>
<evidence type="ECO:0000313" key="5">
    <source>
        <dbReference type="EMBL" id="CUW11372.1"/>
    </source>
</evidence>
<sequence>MMMDFTNQTVLITGSSRGIGLAIAKAFDAAGAHVILHARSEIKPNIYADFKQKPQILQFDIADSEAAEASLKALYKQDDFAGVDVLVNNAGITKDQLAMAMAPNDFAEVVNVNLNGTFNVTQPIFKKMIRQKHGAIINLSSVVGLMGNMGQINYAASKAGIIGLTKSLAKEGARRGIRVNAIAPGMIVSDMTSVLSEETQAKILENIPLSRFGEANEIAEAALFLAGSTYITGQTLSIDGGLYI</sequence>
<dbReference type="EC" id="1.1.1.100" evidence="4"/>
<dbReference type="SMART" id="SM00822">
    <property type="entry name" value="PKS_KR"/>
    <property type="match status" value="1"/>
</dbReference>
<dbReference type="EMBL" id="FBTB01000012">
    <property type="protein sequence ID" value="CUW11372.1"/>
    <property type="molecule type" value="Genomic_DNA"/>
</dbReference>
<evidence type="ECO:0000256" key="1">
    <source>
        <dbReference type="ARBA" id="ARBA00006484"/>
    </source>
</evidence>
<dbReference type="PROSITE" id="PS00061">
    <property type="entry name" value="ADH_SHORT"/>
    <property type="match status" value="1"/>
</dbReference>
<name>A0AAN2QU72_9LACO</name>
<dbReference type="PANTHER" id="PTHR42879:SF2">
    <property type="entry name" value="3-OXOACYL-[ACYL-CARRIER-PROTEIN] REDUCTASE FABG"/>
    <property type="match status" value="1"/>
</dbReference>
<keyword evidence="7" id="KW-1185">Reference proteome</keyword>
<dbReference type="NCBIfam" id="NF009466">
    <property type="entry name" value="PRK12826.1-2"/>
    <property type="match status" value="1"/>
</dbReference>
<dbReference type="SUPFAM" id="SSF51735">
    <property type="entry name" value="NAD(P)-binding Rossmann-fold domains"/>
    <property type="match status" value="1"/>
</dbReference>
<dbReference type="EMBL" id="FBTU01000010">
    <property type="protein sequence ID" value="CUW07600.1"/>
    <property type="molecule type" value="Genomic_DNA"/>
</dbReference>
<dbReference type="PRINTS" id="PR00081">
    <property type="entry name" value="GDHRDH"/>
</dbReference>
<evidence type="ECO:0000313" key="6">
    <source>
        <dbReference type="Proteomes" id="UP000198868"/>
    </source>
</evidence>
<evidence type="ECO:0000256" key="2">
    <source>
        <dbReference type="ARBA" id="ARBA00023002"/>
    </source>
</evidence>